<dbReference type="InterPro" id="IPR001854">
    <property type="entry name" value="Ribosomal_uL29"/>
</dbReference>
<dbReference type="InterPro" id="IPR050063">
    <property type="entry name" value="Ribosomal_protein_uL29"/>
</dbReference>
<dbReference type="InterPro" id="IPR036049">
    <property type="entry name" value="Ribosomal_uL29_sf"/>
</dbReference>
<dbReference type="Gene3D" id="1.10.287.310">
    <property type="match status" value="1"/>
</dbReference>
<evidence type="ECO:0000256" key="3">
    <source>
        <dbReference type="ARBA" id="ARBA00023274"/>
    </source>
</evidence>
<dbReference type="PANTHER" id="PTHR10916">
    <property type="entry name" value="60S RIBOSOMAL PROTEIN L35/50S RIBOSOMAL PROTEIN L29"/>
    <property type="match status" value="1"/>
</dbReference>
<dbReference type="RefSeq" id="WP_024071295.1">
    <property type="nucleotide sequence ID" value="NC_023062.1"/>
</dbReference>
<dbReference type="EMBL" id="CP006935">
    <property type="protein sequence ID" value="AHC39975.1"/>
    <property type="molecule type" value="Genomic_DNA"/>
</dbReference>
<name>A0ABM5P0P7_9MOLU</name>
<reference evidence="6 7" key="1">
    <citation type="journal article" date="2014" name="Genome Announc.">
        <title>Complete Genome Sequence of Mycoplasma ovis Strain Michigan, a Hemoplasma of Sheep with Two Distinct 16S rRNA Genes.</title>
        <authorList>
            <person name="Deshuillers P.L."/>
            <person name="Santos A.P."/>
            <person name="do Nascimento N.C."/>
            <person name="Hampel J.A."/>
            <person name="Bergin I.L."/>
            <person name="Dyson M.C."/>
            <person name="Messick J.B."/>
        </authorList>
    </citation>
    <scope>NUCLEOTIDE SEQUENCE [LARGE SCALE GENOMIC DNA]</scope>
    <source>
        <strain evidence="6 7">Michigan</strain>
    </source>
</reference>
<sequence length="90" mass="10484">MLTELRALETEKLKEMLFKLKIKLVEYRFQLAQGALKNTSLIRVTKRTIAQLLTILNERKERFSNKDLSHYIALEDAKEKQSKSTSADSK</sequence>
<organism evidence="6 7">
    <name type="scientific">Mycoplasma ovis str. Michigan</name>
    <dbReference type="NCBI Taxonomy" id="1415773"/>
    <lineage>
        <taxon>Bacteria</taxon>
        <taxon>Bacillati</taxon>
        <taxon>Mycoplasmatota</taxon>
        <taxon>Mollicutes</taxon>
        <taxon>Mycoplasmataceae</taxon>
        <taxon>Mycoplasma</taxon>
    </lineage>
</organism>
<keyword evidence="7" id="KW-1185">Reference proteome</keyword>
<evidence type="ECO:0000256" key="2">
    <source>
        <dbReference type="ARBA" id="ARBA00022980"/>
    </source>
</evidence>
<dbReference type="Proteomes" id="UP000018745">
    <property type="component" value="Chromosome"/>
</dbReference>
<evidence type="ECO:0000256" key="4">
    <source>
        <dbReference type="ARBA" id="ARBA00035204"/>
    </source>
</evidence>
<dbReference type="InterPro" id="IPR018254">
    <property type="entry name" value="Ribosomal_uL29_CS"/>
</dbReference>
<dbReference type="NCBIfam" id="TIGR00012">
    <property type="entry name" value="L29"/>
    <property type="match status" value="1"/>
</dbReference>
<dbReference type="PANTHER" id="PTHR10916:SF0">
    <property type="entry name" value="LARGE RIBOSOMAL SUBUNIT PROTEIN UL29C"/>
    <property type="match status" value="1"/>
</dbReference>
<evidence type="ECO:0000313" key="7">
    <source>
        <dbReference type="Proteomes" id="UP000018745"/>
    </source>
</evidence>
<keyword evidence="2 5" id="KW-0689">Ribosomal protein</keyword>
<keyword evidence="3 5" id="KW-0687">Ribonucleoprotein</keyword>
<dbReference type="Pfam" id="PF00831">
    <property type="entry name" value="Ribosomal_L29"/>
    <property type="match status" value="1"/>
</dbReference>
<gene>
    <name evidence="5" type="primary">rpmC</name>
    <name evidence="6" type="ORF">OVS_02615</name>
</gene>
<evidence type="ECO:0000256" key="5">
    <source>
        <dbReference type="HAMAP-Rule" id="MF_00374"/>
    </source>
</evidence>
<dbReference type="CDD" id="cd00427">
    <property type="entry name" value="Ribosomal_L29_HIP"/>
    <property type="match status" value="1"/>
</dbReference>
<proteinExistence type="inferred from homology"/>
<accession>A0ABM5P0P7</accession>
<dbReference type="SUPFAM" id="SSF46561">
    <property type="entry name" value="Ribosomal protein L29 (L29p)"/>
    <property type="match status" value="1"/>
</dbReference>
<comment type="similarity">
    <text evidence="1 5">Belongs to the universal ribosomal protein uL29 family.</text>
</comment>
<dbReference type="HAMAP" id="MF_00374">
    <property type="entry name" value="Ribosomal_uL29"/>
    <property type="match status" value="1"/>
</dbReference>
<evidence type="ECO:0000256" key="1">
    <source>
        <dbReference type="ARBA" id="ARBA00009254"/>
    </source>
</evidence>
<protein>
    <recommendedName>
        <fullName evidence="4 5">Large ribosomal subunit protein uL29</fullName>
    </recommendedName>
</protein>
<evidence type="ECO:0000313" key="6">
    <source>
        <dbReference type="EMBL" id="AHC39975.1"/>
    </source>
</evidence>
<dbReference type="PROSITE" id="PS00579">
    <property type="entry name" value="RIBOSOMAL_L29"/>
    <property type="match status" value="1"/>
</dbReference>
<dbReference type="GO" id="GO:0005840">
    <property type="term" value="C:ribosome"/>
    <property type="evidence" value="ECO:0007669"/>
    <property type="project" value="UniProtKB-KW"/>
</dbReference>